<feature type="domain" description="Hydantoinase B/oxoprolinase" evidence="1">
    <location>
        <begin position="10"/>
        <end position="530"/>
    </location>
</feature>
<name>A0A4D7AW90_9HYPH</name>
<dbReference type="RefSeq" id="WP_136961380.1">
    <property type="nucleotide sequence ID" value="NZ_CP039690.1"/>
</dbReference>
<dbReference type="GO" id="GO:0006749">
    <property type="term" value="P:glutathione metabolic process"/>
    <property type="evidence" value="ECO:0007669"/>
    <property type="project" value="TreeGrafter"/>
</dbReference>
<dbReference type="AlphaFoldDB" id="A0A4D7AW90"/>
<dbReference type="OrthoDB" id="9761586at2"/>
<reference evidence="2 3" key="1">
    <citation type="submission" date="2019-04" db="EMBL/GenBank/DDBJ databases">
        <title>Phreatobacter aquaticus sp. nov.</title>
        <authorList>
            <person name="Choi A."/>
        </authorList>
    </citation>
    <scope>NUCLEOTIDE SEQUENCE [LARGE SCALE GENOMIC DNA]</scope>
    <source>
        <strain evidence="2 3">KCTC 52518</strain>
    </source>
</reference>
<evidence type="ECO:0000259" key="1">
    <source>
        <dbReference type="Pfam" id="PF02538"/>
    </source>
</evidence>
<evidence type="ECO:0000313" key="2">
    <source>
        <dbReference type="EMBL" id="QCI65934.1"/>
    </source>
</evidence>
<dbReference type="PANTHER" id="PTHR11365:SF23">
    <property type="entry name" value="HYPOTHETICAL 5-OXOPROLINASE (EUROFUNG)-RELATED"/>
    <property type="match status" value="1"/>
</dbReference>
<dbReference type="PANTHER" id="PTHR11365">
    <property type="entry name" value="5-OXOPROLINASE RELATED"/>
    <property type="match status" value="1"/>
</dbReference>
<dbReference type="GO" id="GO:0017168">
    <property type="term" value="F:5-oxoprolinase (ATP-hydrolyzing) activity"/>
    <property type="evidence" value="ECO:0007669"/>
    <property type="project" value="TreeGrafter"/>
</dbReference>
<dbReference type="InterPro" id="IPR045079">
    <property type="entry name" value="Oxoprolinase-like"/>
</dbReference>
<organism evidence="2 3">
    <name type="scientific">Phreatobacter stygius</name>
    <dbReference type="NCBI Taxonomy" id="1940610"/>
    <lineage>
        <taxon>Bacteria</taxon>
        <taxon>Pseudomonadati</taxon>
        <taxon>Pseudomonadota</taxon>
        <taxon>Alphaproteobacteria</taxon>
        <taxon>Hyphomicrobiales</taxon>
        <taxon>Phreatobacteraceae</taxon>
        <taxon>Phreatobacter</taxon>
    </lineage>
</organism>
<dbReference type="Pfam" id="PF02538">
    <property type="entry name" value="Hydantoinase_B"/>
    <property type="match status" value="1"/>
</dbReference>
<dbReference type="EMBL" id="CP039690">
    <property type="protein sequence ID" value="QCI65934.1"/>
    <property type="molecule type" value="Genomic_DNA"/>
</dbReference>
<protein>
    <submittedName>
        <fullName evidence="2">Hydantoinase B/oxoprolinase family protein</fullName>
    </submittedName>
</protein>
<dbReference type="InterPro" id="IPR003692">
    <property type="entry name" value="Hydantoinase_B"/>
</dbReference>
<dbReference type="Proteomes" id="UP000298781">
    <property type="component" value="Chromosome"/>
</dbReference>
<dbReference type="GO" id="GO:0005829">
    <property type="term" value="C:cytosol"/>
    <property type="evidence" value="ECO:0007669"/>
    <property type="project" value="TreeGrafter"/>
</dbReference>
<keyword evidence="3" id="KW-1185">Reference proteome</keyword>
<sequence>MTDGATANVDPFTVEVIRHALTAAAEEMSAVVMRSARSPLLREAGDLSSTIMDGDGELIAQGHDVPVHLGVLSYTVKAFLERIPKARLKPGDIWFLNLPEVGGNHLPDVKAIRPIFHDGEIVAFAVSLAHWADMGGASPGSYYAAATDAWMEGLRISPLRVFANDQADPEKLDIILSNVRGRREREGDLLAQTAATRAADQRIAEIIERHGLATFQAAVATLHDLSEAQMRDVLRGLPDGRFEGEDFLDDGGPDDRPVGIRVSIDKRGDRATFDFSATDDAISGPLNTTPFVAGSAVFFAIRALAKTPIAINGGCYRPLTIVVRPGSVFDPGHDKPLVGGNHETSQRAVDAIFRALEPAIGERVSAGGMGSAGLLIFSGKRPDGRFATFYETHGGGEGARADRDGMPVVRVNLTNVMNTPIEVIEAEYGLRVERQSLRPGSGGAGRHRGGDGLVRAYRAIEDGIAMTSMFERSIVPPYGLRGGAAGAPMRVTLHRASGATVKVRGKQNIRLNQGDLVVVETPGGGGFGAPSDPAGGEGR</sequence>
<accession>A0A4D7AW90</accession>
<proteinExistence type="predicted"/>
<evidence type="ECO:0000313" key="3">
    <source>
        <dbReference type="Proteomes" id="UP000298781"/>
    </source>
</evidence>
<gene>
    <name evidence="2" type="ORF">E8M01_17995</name>
</gene>
<dbReference type="KEGG" id="pstg:E8M01_17995"/>